<sequence length="46" mass="5460">MSADTTKRYLLLILSHPQNKNNIFGGVTMLHYNHNRRQKDSKNIYK</sequence>
<reference evidence="1" key="1">
    <citation type="submission" date="2014-09" db="EMBL/GenBank/DDBJ databases">
        <authorList>
            <person name="Magalhaes I.L.F."/>
            <person name="Oliveira U."/>
            <person name="Santos F.R."/>
            <person name="Vidigal T.H.D.A."/>
            <person name="Brescovit A.D."/>
            <person name="Santos A.J."/>
        </authorList>
    </citation>
    <scope>NUCLEOTIDE SEQUENCE</scope>
    <source>
        <tissue evidence="1">Shoot tissue taken approximately 20 cm above the soil surface</tissue>
    </source>
</reference>
<dbReference type="AlphaFoldDB" id="A0A0A9EV51"/>
<organism evidence="1">
    <name type="scientific">Arundo donax</name>
    <name type="common">Giant reed</name>
    <name type="synonym">Donax arundinaceus</name>
    <dbReference type="NCBI Taxonomy" id="35708"/>
    <lineage>
        <taxon>Eukaryota</taxon>
        <taxon>Viridiplantae</taxon>
        <taxon>Streptophyta</taxon>
        <taxon>Embryophyta</taxon>
        <taxon>Tracheophyta</taxon>
        <taxon>Spermatophyta</taxon>
        <taxon>Magnoliopsida</taxon>
        <taxon>Liliopsida</taxon>
        <taxon>Poales</taxon>
        <taxon>Poaceae</taxon>
        <taxon>PACMAD clade</taxon>
        <taxon>Arundinoideae</taxon>
        <taxon>Arundineae</taxon>
        <taxon>Arundo</taxon>
    </lineage>
</organism>
<reference evidence="1" key="2">
    <citation type="journal article" date="2015" name="Data Brief">
        <title>Shoot transcriptome of the giant reed, Arundo donax.</title>
        <authorList>
            <person name="Barrero R.A."/>
            <person name="Guerrero F.D."/>
            <person name="Moolhuijzen P."/>
            <person name="Goolsby J.A."/>
            <person name="Tidwell J."/>
            <person name="Bellgard S.E."/>
            <person name="Bellgard M.I."/>
        </authorList>
    </citation>
    <scope>NUCLEOTIDE SEQUENCE</scope>
    <source>
        <tissue evidence="1">Shoot tissue taken approximately 20 cm above the soil surface</tissue>
    </source>
</reference>
<evidence type="ECO:0000313" key="1">
    <source>
        <dbReference type="EMBL" id="JAD99927.1"/>
    </source>
</evidence>
<name>A0A0A9EV51_ARUDO</name>
<accession>A0A0A9EV51</accession>
<dbReference type="EMBL" id="GBRH01197968">
    <property type="protein sequence ID" value="JAD99927.1"/>
    <property type="molecule type" value="Transcribed_RNA"/>
</dbReference>
<proteinExistence type="predicted"/>
<protein>
    <submittedName>
        <fullName evidence="1">Uncharacterized protein</fullName>
    </submittedName>
</protein>